<feature type="compositionally biased region" description="Low complexity" evidence="1">
    <location>
        <begin position="1"/>
        <end position="16"/>
    </location>
</feature>
<evidence type="ECO:0000313" key="2">
    <source>
        <dbReference type="EMBL" id="EHL00558.1"/>
    </source>
</evidence>
<dbReference type="Proteomes" id="UP000005446">
    <property type="component" value="Unassembled WGS sequence"/>
</dbReference>
<feature type="region of interest" description="Disordered" evidence="1">
    <location>
        <begin position="1"/>
        <end position="33"/>
    </location>
</feature>
<organism evidence="2 3">
    <name type="scientific">Glarea lozoyensis (strain ATCC 74030 / MF5533)</name>
    <dbReference type="NCBI Taxonomy" id="1104152"/>
    <lineage>
        <taxon>Eukaryota</taxon>
        <taxon>Fungi</taxon>
        <taxon>Dikarya</taxon>
        <taxon>Ascomycota</taxon>
        <taxon>Pezizomycotina</taxon>
        <taxon>Leotiomycetes</taxon>
        <taxon>Helotiales</taxon>
        <taxon>Helotiaceae</taxon>
        <taxon>Glarea</taxon>
    </lineage>
</organism>
<comment type="caution">
    <text evidence="2">The sequence shown here is derived from an EMBL/GenBank/DDBJ whole genome shotgun (WGS) entry which is preliminary data.</text>
</comment>
<sequence>MSIISHSSLLASAQKAPPKPEPQPDDPIFDQSK</sequence>
<feature type="compositionally biased region" description="Acidic residues" evidence="1">
    <location>
        <begin position="23"/>
        <end position="33"/>
    </location>
</feature>
<proteinExistence type="predicted"/>
<evidence type="ECO:0000256" key="1">
    <source>
        <dbReference type="SAM" id="MobiDB-lite"/>
    </source>
</evidence>
<dbReference type="InParanoid" id="H0ELH9"/>
<evidence type="ECO:0000313" key="3">
    <source>
        <dbReference type="Proteomes" id="UP000005446"/>
    </source>
</evidence>
<keyword evidence="3" id="KW-1185">Reference proteome</keyword>
<dbReference type="AlphaFoldDB" id="H0ELH9"/>
<dbReference type="HOGENOM" id="CLU_3384874_0_0_1"/>
<name>H0ELH9_GLAL7</name>
<protein>
    <submittedName>
        <fullName evidence="2">Uncharacterized protein</fullName>
    </submittedName>
</protein>
<reference evidence="2 3" key="1">
    <citation type="journal article" date="2012" name="Eukaryot. Cell">
        <title>Genome sequence of the fungus Glarea lozoyensis: the first genome sequence of a species from the Helotiaceae family.</title>
        <authorList>
            <person name="Youssar L."/>
            <person name="Gruening B.A."/>
            <person name="Erxleben A."/>
            <person name="Guenther S."/>
            <person name="Huettel W."/>
        </authorList>
    </citation>
    <scope>NUCLEOTIDE SEQUENCE [LARGE SCALE GENOMIC DNA]</scope>
    <source>
        <strain evidence="3">ATCC 74030 / MF5533</strain>
    </source>
</reference>
<gene>
    <name evidence="2" type="ORF">M7I_3443</name>
</gene>
<dbReference type="EMBL" id="AGUE01000078">
    <property type="protein sequence ID" value="EHL00558.1"/>
    <property type="molecule type" value="Genomic_DNA"/>
</dbReference>
<accession>H0ELH9</accession>